<feature type="region of interest" description="Disordered" evidence="1">
    <location>
        <begin position="174"/>
        <end position="203"/>
    </location>
</feature>
<dbReference type="AlphaFoldDB" id="A0A1Y2MVX6"/>
<accession>A0A1Y2MVX6</accession>
<sequence length="203" mass="21382">MPRNRQAVSVLVALVGLQDTTVVAHRPGTDGAAVSVRVGGALVYMHDAETVSAVARTWNASRGAVRLLPREGDAKRVEPLRGVADPAVMVELSDGPVVFASLERPPGRNSYLRVALGRVMFDVRDLGAYQSTKAAFHRAEELAATAFLPIREVSAREQAACAAARAFAVPASLVRRSSSSPRPAASGARASARSSRSTAQRAV</sequence>
<dbReference type="STRING" id="2074.BG845_03600"/>
<name>A0A1Y2MVX6_PSEAH</name>
<dbReference type="EMBL" id="MIGB01000018">
    <property type="protein sequence ID" value="OSY39326.1"/>
    <property type="molecule type" value="Genomic_DNA"/>
</dbReference>
<dbReference type="Proteomes" id="UP000194360">
    <property type="component" value="Unassembled WGS sequence"/>
</dbReference>
<evidence type="ECO:0000256" key="1">
    <source>
        <dbReference type="SAM" id="MobiDB-lite"/>
    </source>
</evidence>
<reference evidence="2 3" key="1">
    <citation type="submission" date="2016-09" db="EMBL/GenBank/DDBJ databases">
        <title>Pseudonocardia autotrophica DSM535, a candidate organism with high potential of specific P450 cytochromes.</title>
        <authorList>
            <person name="Grumaz C."/>
            <person name="Vainshtein Y."/>
            <person name="Kirstahler P."/>
            <person name="Sohn K."/>
        </authorList>
    </citation>
    <scope>NUCLEOTIDE SEQUENCE [LARGE SCALE GENOMIC DNA]</scope>
    <source>
        <strain evidence="2 3">DSM 535</strain>
    </source>
</reference>
<evidence type="ECO:0000313" key="2">
    <source>
        <dbReference type="EMBL" id="OSY39326.1"/>
    </source>
</evidence>
<gene>
    <name evidence="2" type="ORF">BG845_03600</name>
</gene>
<organism evidence="2 3">
    <name type="scientific">Pseudonocardia autotrophica</name>
    <name type="common">Amycolata autotrophica</name>
    <name type="synonym">Nocardia autotrophica</name>
    <dbReference type="NCBI Taxonomy" id="2074"/>
    <lineage>
        <taxon>Bacteria</taxon>
        <taxon>Bacillati</taxon>
        <taxon>Actinomycetota</taxon>
        <taxon>Actinomycetes</taxon>
        <taxon>Pseudonocardiales</taxon>
        <taxon>Pseudonocardiaceae</taxon>
        <taxon>Pseudonocardia</taxon>
    </lineage>
</organism>
<proteinExistence type="predicted"/>
<keyword evidence="3" id="KW-1185">Reference proteome</keyword>
<comment type="caution">
    <text evidence="2">The sequence shown here is derived from an EMBL/GenBank/DDBJ whole genome shotgun (WGS) entry which is preliminary data.</text>
</comment>
<evidence type="ECO:0000313" key="3">
    <source>
        <dbReference type="Proteomes" id="UP000194360"/>
    </source>
</evidence>
<protein>
    <submittedName>
        <fullName evidence="2">Uncharacterized protein</fullName>
    </submittedName>
</protein>